<protein>
    <recommendedName>
        <fullName evidence="8">AT-rich interactive domain-containing protein 3</fullName>
        <shortName evidence="8">ARID domain-containing protein</shortName>
    </recommendedName>
</protein>
<feature type="compositionally biased region" description="Low complexity" evidence="9">
    <location>
        <begin position="665"/>
        <end position="677"/>
    </location>
</feature>
<feature type="compositionally biased region" description="Pro residues" evidence="9">
    <location>
        <begin position="82"/>
        <end position="91"/>
    </location>
</feature>
<dbReference type="GO" id="GO:0005737">
    <property type="term" value="C:cytoplasm"/>
    <property type="evidence" value="ECO:0007669"/>
    <property type="project" value="UniProtKB-SubCell"/>
</dbReference>
<dbReference type="GO" id="GO:0005634">
    <property type="term" value="C:nucleus"/>
    <property type="evidence" value="ECO:0007669"/>
    <property type="project" value="UniProtKB-SubCell"/>
</dbReference>
<dbReference type="PANTHER" id="PTHR15348">
    <property type="entry name" value="AT-RICH INTERACTIVE DOMAIN-CONTAINING PROTEIN ARID DOMAIN- CONTAINING PROTEIN DEAD RINGER PROTEIN B-CELL REGULATOR OF IGH TRANSCRIPTION BRIGHT"/>
    <property type="match status" value="1"/>
</dbReference>
<dbReference type="EMBL" id="JAATJU010021265">
    <property type="protein sequence ID" value="KAH0514179.1"/>
    <property type="molecule type" value="Genomic_DNA"/>
</dbReference>
<feature type="region of interest" description="Disordered" evidence="9">
    <location>
        <begin position="32"/>
        <end position="324"/>
    </location>
</feature>
<evidence type="ECO:0000256" key="4">
    <source>
        <dbReference type="ARBA" id="ARBA00023125"/>
    </source>
</evidence>
<dbReference type="Pfam" id="PF01388">
    <property type="entry name" value="ARID"/>
    <property type="match status" value="1"/>
</dbReference>
<dbReference type="SMART" id="SM01014">
    <property type="entry name" value="ARID"/>
    <property type="match status" value="1"/>
</dbReference>
<feature type="region of interest" description="Disordered" evidence="9">
    <location>
        <begin position="642"/>
        <end position="703"/>
    </location>
</feature>
<evidence type="ECO:0000313" key="12">
    <source>
        <dbReference type="EMBL" id="KAH0514179.1"/>
    </source>
</evidence>
<feature type="compositionally biased region" description="Low complexity" evidence="9">
    <location>
        <begin position="50"/>
        <end position="63"/>
    </location>
</feature>
<dbReference type="InterPro" id="IPR036431">
    <property type="entry name" value="ARID_dom_sf"/>
</dbReference>
<feature type="region of interest" description="Disordered" evidence="9">
    <location>
        <begin position="601"/>
        <end position="621"/>
    </location>
</feature>
<evidence type="ECO:0000256" key="5">
    <source>
        <dbReference type="ARBA" id="ARBA00023163"/>
    </source>
</evidence>
<comment type="function">
    <text evidence="8">Transcription factor.</text>
</comment>
<evidence type="ECO:0000256" key="1">
    <source>
        <dbReference type="ARBA" id="ARBA00004496"/>
    </source>
</evidence>
<dbReference type="FunFam" id="1.10.150.60:FF:000006">
    <property type="entry name" value="AT-rich interactive domain-containing protein 3A"/>
    <property type="match status" value="1"/>
</dbReference>
<feature type="compositionally biased region" description="Pro residues" evidence="9">
    <location>
        <begin position="126"/>
        <end position="135"/>
    </location>
</feature>
<evidence type="ECO:0000313" key="13">
    <source>
        <dbReference type="Proteomes" id="UP000710432"/>
    </source>
</evidence>
<dbReference type="PANTHER" id="PTHR15348:SF1">
    <property type="entry name" value="AT-RICH INTERACTIVE DOMAIN-CONTAINING PROTEIN 3A"/>
    <property type="match status" value="1"/>
</dbReference>
<dbReference type="Gene3D" id="1.10.150.60">
    <property type="entry name" value="ARID DNA-binding domain"/>
    <property type="match status" value="1"/>
</dbReference>
<feature type="compositionally biased region" description="Acidic residues" evidence="9">
    <location>
        <begin position="239"/>
        <end position="264"/>
    </location>
</feature>
<feature type="compositionally biased region" description="Low complexity" evidence="9">
    <location>
        <begin position="161"/>
        <end position="189"/>
    </location>
</feature>
<dbReference type="Proteomes" id="UP000710432">
    <property type="component" value="Unassembled WGS sequence"/>
</dbReference>
<dbReference type="GO" id="GO:0006357">
    <property type="term" value="P:regulation of transcription by RNA polymerase II"/>
    <property type="evidence" value="ECO:0007669"/>
    <property type="project" value="InterPro"/>
</dbReference>
<feature type="domain" description="REKLES" evidence="11">
    <location>
        <begin position="547"/>
        <end position="644"/>
    </location>
</feature>
<feature type="domain" description="ARID" evidence="10">
    <location>
        <begin position="341"/>
        <end position="433"/>
    </location>
</feature>
<feature type="compositionally biased region" description="Low complexity" evidence="9">
    <location>
        <begin position="268"/>
        <end position="281"/>
    </location>
</feature>
<dbReference type="PROSITE" id="PS51486">
    <property type="entry name" value="REKLES"/>
    <property type="match status" value="1"/>
</dbReference>
<dbReference type="InterPro" id="IPR045147">
    <property type="entry name" value="ARI3A/B/C"/>
</dbReference>
<keyword evidence="5" id="KW-0804">Transcription</keyword>
<name>A0A8J6KZ13_MICOH</name>
<dbReference type="CDD" id="cd16878">
    <property type="entry name" value="ARID_ARID3A"/>
    <property type="match status" value="1"/>
</dbReference>
<dbReference type="PROSITE" id="PS51011">
    <property type="entry name" value="ARID"/>
    <property type="match status" value="1"/>
</dbReference>
<evidence type="ECO:0000256" key="2">
    <source>
        <dbReference type="ARBA" id="ARBA00022490"/>
    </source>
</evidence>
<dbReference type="SMART" id="SM00501">
    <property type="entry name" value="BRIGHT"/>
    <property type="match status" value="1"/>
</dbReference>
<dbReference type="GO" id="GO:0003677">
    <property type="term" value="F:DNA binding"/>
    <property type="evidence" value="ECO:0007669"/>
    <property type="project" value="UniProtKB-UniRule"/>
</dbReference>
<evidence type="ECO:0000256" key="6">
    <source>
        <dbReference type="ARBA" id="ARBA00023242"/>
    </source>
</evidence>
<gene>
    <name evidence="12" type="ORF">LTLLF_136395</name>
</gene>
<keyword evidence="4 8" id="KW-0238">DNA-binding</keyword>
<evidence type="ECO:0000256" key="3">
    <source>
        <dbReference type="ARBA" id="ARBA00023015"/>
    </source>
</evidence>
<dbReference type="InterPro" id="IPR001606">
    <property type="entry name" value="ARID_dom"/>
</dbReference>
<comment type="subcellular location">
    <subcellularLocation>
        <location evidence="1">Cytoplasm</location>
    </subcellularLocation>
    <subcellularLocation>
        <location evidence="8">Nucleus</location>
    </subcellularLocation>
</comment>
<keyword evidence="2" id="KW-0963">Cytoplasm</keyword>
<organism evidence="12 13">
    <name type="scientific">Microtus ochrogaster</name>
    <name type="common">Prairie vole</name>
    <dbReference type="NCBI Taxonomy" id="79684"/>
    <lineage>
        <taxon>Eukaryota</taxon>
        <taxon>Metazoa</taxon>
        <taxon>Chordata</taxon>
        <taxon>Craniata</taxon>
        <taxon>Vertebrata</taxon>
        <taxon>Euteleostomi</taxon>
        <taxon>Mammalia</taxon>
        <taxon>Eutheria</taxon>
        <taxon>Euarchontoglires</taxon>
        <taxon>Glires</taxon>
        <taxon>Rodentia</taxon>
        <taxon>Myomorpha</taxon>
        <taxon>Muroidea</taxon>
        <taxon>Cricetidae</taxon>
        <taxon>Arvicolinae</taxon>
        <taxon>Microtus</taxon>
    </lineage>
</organism>
<feature type="compositionally biased region" description="Basic and acidic residues" evidence="9">
    <location>
        <begin position="209"/>
        <end position="238"/>
    </location>
</feature>
<dbReference type="AlphaFoldDB" id="A0A8J6KZ13"/>
<comment type="caution">
    <text evidence="12">The sequence shown here is derived from an EMBL/GenBank/DDBJ whole genome shotgun (WGS) entry which is preliminary data.</text>
</comment>
<accession>A0A8J6KZ13</accession>
<evidence type="ECO:0000259" key="11">
    <source>
        <dbReference type="PROSITE" id="PS51486"/>
    </source>
</evidence>
<evidence type="ECO:0000256" key="8">
    <source>
        <dbReference type="RuleBase" id="RU369100"/>
    </source>
</evidence>
<reference evidence="12" key="1">
    <citation type="submission" date="2020-03" db="EMBL/GenBank/DDBJ databases">
        <title>Studies in the Genomics of Life Span.</title>
        <authorList>
            <person name="Glass D."/>
        </authorList>
    </citation>
    <scope>NUCLEOTIDE SEQUENCE</scope>
    <source>
        <strain evidence="12">LTLLF</strain>
        <tissue evidence="12">Muscle</tissue>
    </source>
</reference>
<comment type="subunit">
    <text evidence="7">Homodimer. Heterodimer with ARID3B. Interacts with E2F1. Interacts with GTF2I and BTK.</text>
</comment>
<sequence length="735" mass="77814">MAPPGGHSALHTEPVWEQFRWRPAGGAHVLRNQSDAVQDPGDGWVLGGRAPELAAPAPATATLHCPGSPEVPTLRCSQDPSPQGPPPPPAPGARGGPARRAMKLQAVMETLIQRQQRARQELEARQPPPPPPPEPTGIRARTTVADEDREPENARMHRTQMAALAAMRAAAAGLGHPSSPGGSEDGPPGSEDEDTAQEGTLGSPILRGRGREGPGHTEGEGHLLDMDSDDDTKPKWEEQDLEELGEEEEEEEEEEDFEEEEEEGLGPPGSASLGSAGLFAPKTQPARAFRGDGGPRMLGGPERLGPGPAHPTHTASQMPLPDHGDWTFEEQFKQLYELDTDPKRKEFLDDLFSFMQKRGTPVNRIPIMAKQVLDLFMLYVLVTEKGGLVEVINKKLWREITKGLNLPTSITSAAFTLRTQYMKYLYPYECERRGLSSPNELQAAIDSNRREGRRQSFGGSLFAYSPSGAHSMLSSPKLPVTSLGLAASTNGSSITPAPKIKKEEDSTVPITVPGRLPVSLAGHPVVAAQAAAVQAAAAQAAVAAQAAALEQLREKLESTEPPEKKMALVADEQQRLMQRALQQNFLAMTAQLPMNIRINSQASESRQDSAGSLTSANGSNSISMSVEMNGIVYTGVLFAQPPPPTPPSAPSKGGISGIGTNNAVGSRTGASGGTSSSQEDEESQVGTGMHLPPLGGPTVAQNLTGAAPAGAALRTATSAAARFNTGIRSSLLTAH</sequence>
<evidence type="ECO:0000256" key="9">
    <source>
        <dbReference type="SAM" id="MobiDB-lite"/>
    </source>
</evidence>
<keyword evidence="6 8" id="KW-0539">Nucleus</keyword>
<evidence type="ECO:0000259" key="10">
    <source>
        <dbReference type="PROSITE" id="PS51011"/>
    </source>
</evidence>
<dbReference type="InterPro" id="IPR023334">
    <property type="entry name" value="REKLES_domain"/>
</dbReference>
<evidence type="ECO:0000256" key="7">
    <source>
        <dbReference type="ARBA" id="ARBA00061889"/>
    </source>
</evidence>
<proteinExistence type="predicted"/>
<keyword evidence="3 8" id="KW-0805">Transcription regulation</keyword>
<dbReference type="SUPFAM" id="SSF46774">
    <property type="entry name" value="ARID-like"/>
    <property type="match status" value="1"/>
</dbReference>